<evidence type="ECO:0000313" key="2">
    <source>
        <dbReference type="Proteomes" id="UP000298663"/>
    </source>
</evidence>
<sequence length="141" mass="15518">MTDRDRPTRLRPNIESRITQRPTWSITRRERTEVSPLRVSTGPEDNIYRSRTITTTERVQIMQMPLDVSSGDETDVILALSPTGNASRSVQSTTTLIQPGAVPVIGGVTADGTPICSGIYMNTDSKQTTTIITTLPQRTKS</sequence>
<reference evidence="1 2" key="1">
    <citation type="journal article" date="2015" name="Genome Biol.">
        <title>Comparative genomics of Steinernema reveals deeply conserved gene regulatory networks.</title>
        <authorList>
            <person name="Dillman A.R."/>
            <person name="Macchietto M."/>
            <person name="Porter C.F."/>
            <person name="Rogers A."/>
            <person name="Williams B."/>
            <person name="Antoshechkin I."/>
            <person name="Lee M.M."/>
            <person name="Goodwin Z."/>
            <person name="Lu X."/>
            <person name="Lewis E.E."/>
            <person name="Goodrich-Blair H."/>
            <person name="Stock S.P."/>
            <person name="Adams B.J."/>
            <person name="Sternberg P.W."/>
            <person name="Mortazavi A."/>
        </authorList>
    </citation>
    <scope>NUCLEOTIDE SEQUENCE [LARGE SCALE GENOMIC DNA]</scope>
    <source>
        <strain evidence="1 2">ALL</strain>
    </source>
</reference>
<dbReference type="Proteomes" id="UP000298663">
    <property type="component" value="Unassembled WGS sequence"/>
</dbReference>
<name>A0A4U5LUJ1_STECR</name>
<comment type="caution">
    <text evidence="1">The sequence shown here is derived from an EMBL/GenBank/DDBJ whole genome shotgun (WGS) entry which is preliminary data.</text>
</comment>
<gene>
    <name evidence="1" type="ORF">L596_029396</name>
</gene>
<accession>A0A4U5LUJ1</accession>
<dbReference type="STRING" id="34508.A0A4U5LUJ1"/>
<keyword evidence="2" id="KW-1185">Reference proteome</keyword>
<reference evidence="1 2" key="2">
    <citation type="journal article" date="2019" name="G3 (Bethesda)">
        <title>Hybrid Assembly of the Genome of the Entomopathogenic Nematode Steinernema carpocapsae Identifies the X-Chromosome.</title>
        <authorList>
            <person name="Serra L."/>
            <person name="Macchietto M."/>
            <person name="Macias-Munoz A."/>
            <person name="McGill C.J."/>
            <person name="Rodriguez I.M."/>
            <person name="Rodriguez B."/>
            <person name="Murad R."/>
            <person name="Mortazavi A."/>
        </authorList>
    </citation>
    <scope>NUCLEOTIDE SEQUENCE [LARGE SCALE GENOMIC DNA]</scope>
    <source>
        <strain evidence="1 2">ALL</strain>
    </source>
</reference>
<dbReference type="EMBL" id="AZBU02000012">
    <property type="protein sequence ID" value="TKR59769.1"/>
    <property type="molecule type" value="Genomic_DNA"/>
</dbReference>
<dbReference type="AlphaFoldDB" id="A0A4U5LUJ1"/>
<dbReference type="OrthoDB" id="5843047at2759"/>
<organism evidence="1 2">
    <name type="scientific">Steinernema carpocapsae</name>
    <name type="common">Entomopathogenic nematode</name>
    <dbReference type="NCBI Taxonomy" id="34508"/>
    <lineage>
        <taxon>Eukaryota</taxon>
        <taxon>Metazoa</taxon>
        <taxon>Ecdysozoa</taxon>
        <taxon>Nematoda</taxon>
        <taxon>Chromadorea</taxon>
        <taxon>Rhabditida</taxon>
        <taxon>Tylenchina</taxon>
        <taxon>Panagrolaimomorpha</taxon>
        <taxon>Strongyloidoidea</taxon>
        <taxon>Steinernematidae</taxon>
        <taxon>Steinernema</taxon>
    </lineage>
</organism>
<proteinExistence type="predicted"/>
<protein>
    <submittedName>
        <fullName evidence="1">Uncharacterized protein</fullName>
    </submittedName>
</protein>
<evidence type="ECO:0000313" key="1">
    <source>
        <dbReference type="EMBL" id="TKR59769.1"/>
    </source>
</evidence>